<dbReference type="FunFam" id="1.20.1560.10:FF:000013">
    <property type="entry name" value="ABC transporter C family member 2"/>
    <property type="match status" value="1"/>
</dbReference>
<feature type="transmembrane region" description="Helical" evidence="10">
    <location>
        <begin position="329"/>
        <end position="349"/>
    </location>
</feature>
<feature type="transmembrane region" description="Helical" evidence="10">
    <location>
        <begin position="679"/>
        <end position="702"/>
    </location>
</feature>
<feature type="transmembrane region" description="Helical" evidence="10">
    <location>
        <begin position="806"/>
        <end position="827"/>
    </location>
</feature>
<evidence type="ECO:0000256" key="7">
    <source>
        <dbReference type="ARBA" id="ARBA00022989"/>
    </source>
</evidence>
<keyword evidence="7 10" id="KW-1133">Transmembrane helix</keyword>
<sequence length="1232" mass="135646">MASDSPLLPRSTKRYGAIDSPLSSSSSSLSSSSPSSWLDRLFFTDGGRVVRASSRRMEISDLLPLETENRTATSFASVDAVLQHVDGGSLGLLKALWGAHGATLRWCMLGRIVSTLFGILAPVVVQQVVLAFSTTAEHVDKSVLGFWLALFFVTRFLAVLVDTHISHDLNHVGMRLMAAIRSLIFRKAMRRELSAVSKTDISNLATSDASTALAAVQQLTKVWILPLQIAVVTYLLYLVLDIAAFAGIAVVLVSLYNNYHIAHWMSRAYAQLMRLKDERMRSVNQAFGAIQIVKFNAWETRFQEKLASQRAQEIVQLARYCYAGAASSFVLWTSPLLVSTVSFVIYALVLEQELTAAKVFTAMALFNMLRDPLQELPTIIQSLLQSRVSFQRLSAFLGLQEYDPANVTRQLMSPTSSKDVIQVQNASFAWSEDANTRSTLESLSFDIRRGEFVVVTGDVGAGKSSLCAALLGEMHKLSGSLAIQQDASIAFCSQTPWIQHLTIRDNILFGRAFDAQRYDAVLHACCLEEDLPLFPAGDRTEIGERGVNLSGGQKARVALARACYADTDLYVLDAPLAAVDAIVQKQLIDRCLLNLLAAKTVVLVTHQQELLKSLNVVDQHIHLVNGRVVDQSRFTDVNPRVRTPFETEKPKEISHKETANGVLVEEEARQAGDVSFSVWWRYFASVGGVPIVSLLVVTQLLWQAFQIGSDVWLSHATGSSSASPPSSSTILTVYTTLAGWSAVMVLARGLIVTAMGVRASSRLFNHMVDALLHAPMRFFDQNPIGRVLNRFTGDVTILDRSIPNSIGVFLSTAFSTACTLLTAALAIQWLGFLLVPMVVLYLILAQRFVRAFCELSRIRKLFMSPILSHITQANQGVMTLRAFGRDDLKRAIETCESNVDGNNLLWHTEIVMAMWFTQRLQFIGCGVLAVILSAVFCFHNWFSAGTVGLVFTYALSVNSALVKLVQVWSTSENAMVAIERILEYTELESEGTGMLTNEVVSEEWPKHGQIVFENVGFGYSRDQTKPNDLVLRDVSFTIRSGEKLSVVGRTGAGKSSLTMAFFRINELTHGRILIDGIDIARVPLSTLRQRIAIIPQSPKSPSLSKLQILCADNNVLDLELRANGENLSVGERQMLCMARALLRQTKIVILDEATASIDHTTEKLLGEMLRRELDSVTLLTIAHRLATVMHADRILVLDQGKVVECDSPAVLSTTGNGHFAALLREAQGETQA</sequence>
<evidence type="ECO:0000256" key="5">
    <source>
        <dbReference type="ARBA" id="ARBA00022741"/>
    </source>
</evidence>
<dbReference type="PROSITE" id="PS50893">
    <property type="entry name" value="ABC_TRANSPORTER_2"/>
    <property type="match status" value="2"/>
</dbReference>
<dbReference type="Pfam" id="PF00005">
    <property type="entry name" value="ABC_tran"/>
    <property type="match status" value="2"/>
</dbReference>
<dbReference type="PROSITE" id="PS50929">
    <property type="entry name" value="ABC_TM1F"/>
    <property type="match status" value="2"/>
</dbReference>
<name>A0A8K1FE61_PYTOL</name>
<keyword evidence="4" id="KW-0677">Repeat</keyword>
<evidence type="ECO:0000256" key="1">
    <source>
        <dbReference type="ARBA" id="ARBA00004128"/>
    </source>
</evidence>
<evidence type="ECO:0000313" key="14">
    <source>
        <dbReference type="Proteomes" id="UP000794436"/>
    </source>
</evidence>
<dbReference type="Gene3D" id="3.40.50.300">
    <property type="entry name" value="P-loop containing nucleotide triphosphate hydrolases"/>
    <property type="match status" value="3"/>
</dbReference>
<feature type="transmembrane region" description="Helical" evidence="10">
    <location>
        <begin position="112"/>
        <end position="132"/>
    </location>
</feature>
<feature type="transmembrane region" description="Helical" evidence="10">
    <location>
        <begin position="234"/>
        <end position="256"/>
    </location>
</feature>
<dbReference type="PANTHER" id="PTHR24223:SF443">
    <property type="entry name" value="MULTIDRUG-RESISTANCE LIKE PROTEIN 1, ISOFORM I"/>
    <property type="match status" value="1"/>
</dbReference>
<feature type="domain" description="ABC transmembrane type-1" evidence="12">
    <location>
        <begin position="106"/>
        <end position="385"/>
    </location>
</feature>
<keyword evidence="8 10" id="KW-0472">Membrane</keyword>
<dbReference type="CDD" id="cd03244">
    <property type="entry name" value="ABCC_MRP_domain2"/>
    <property type="match status" value="1"/>
</dbReference>
<dbReference type="InterPro" id="IPR003593">
    <property type="entry name" value="AAA+_ATPase"/>
</dbReference>
<feature type="domain" description="ABC transporter" evidence="11">
    <location>
        <begin position="1010"/>
        <end position="1224"/>
    </location>
</feature>
<feature type="transmembrane region" description="Helical" evidence="10">
    <location>
        <begin position="737"/>
        <end position="757"/>
    </location>
</feature>
<evidence type="ECO:0000256" key="6">
    <source>
        <dbReference type="ARBA" id="ARBA00022840"/>
    </source>
</evidence>
<dbReference type="InterPro" id="IPR044726">
    <property type="entry name" value="ABCC_6TM_D2"/>
</dbReference>
<dbReference type="CDD" id="cd18580">
    <property type="entry name" value="ABC_6TM_ABCC_D2"/>
    <property type="match status" value="1"/>
</dbReference>
<evidence type="ECO:0000259" key="12">
    <source>
        <dbReference type="PROSITE" id="PS50929"/>
    </source>
</evidence>
<feature type="domain" description="ABC transmembrane type-1" evidence="12">
    <location>
        <begin position="694"/>
        <end position="973"/>
    </location>
</feature>
<dbReference type="SUPFAM" id="SSF52540">
    <property type="entry name" value="P-loop containing nucleoside triphosphate hydrolases"/>
    <property type="match status" value="2"/>
</dbReference>
<dbReference type="Proteomes" id="UP000794436">
    <property type="component" value="Unassembled WGS sequence"/>
</dbReference>
<feature type="domain" description="ABC transporter" evidence="11">
    <location>
        <begin position="421"/>
        <end position="650"/>
    </location>
</feature>
<organism evidence="13 14">
    <name type="scientific">Pythium oligandrum</name>
    <name type="common">Mycoparasitic fungus</name>
    <dbReference type="NCBI Taxonomy" id="41045"/>
    <lineage>
        <taxon>Eukaryota</taxon>
        <taxon>Sar</taxon>
        <taxon>Stramenopiles</taxon>
        <taxon>Oomycota</taxon>
        <taxon>Peronosporomycetes</taxon>
        <taxon>Pythiales</taxon>
        <taxon>Pythiaceae</taxon>
        <taxon>Pythium</taxon>
    </lineage>
</organism>
<evidence type="ECO:0000256" key="4">
    <source>
        <dbReference type="ARBA" id="ARBA00022737"/>
    </source>
</evidence>
<keyword evidence="14" id="KW-1185">Reference proteome</keyword>
<dbReference type="EMBL" id="SPLM01000108">
    <property type="protein sequence ID" value="TMW60180.1"/>
    <property type="molecule type" value="Genomic_DNA"/>
</dbReference>
<dbReference type="GO" id="GO:0005524">
    <property type="term" value="F:ATP binding"/>
    <property type="evidence" value="ECO:0007669"/>
    <property type="project" value="UniProtKB-KW"/>
</dbReference>
<dbReference type="FunFam" id="3.40.50.300:FF:000997">
    <property type="entry name" value="Multidrug resistance-associated protein 1"/>
    <property type="match status" value="1"/>
</dbReference>
<dbReference type="SUPFAM" id="SSF90123">
    <property type="entry name" value="ABC transporter transmembrane region"/>
    <property type="match status" value="2"/>
</dbReference>
<comment type="caution">
    <text evidence="13">The sequence shown here is derived from an EMBL/GenBank/DDBJ whole genome shotgun (WGS) entry which is preliminary data.</text>
</comment>
<dbReference type="PROSITE" id="PS00211">
    <property type="entry name" value="ABC_TRANSPORTER_1"/>
    <property type="match status" value="1"/>
</dbReference>
<dbReference type="InterPro" id="IPR003439">
    <property type="entry name" value="ABC_transporter-like_ATP-bd"/>
</dbReference>
<dbReference type="InterPro" id="IPR011527">
    <property type="entry name" value="ABC1_TM_dom"/>
</dbReference>
<dbReference type="CDD" id="cd03250">
    <property type="entry name" value="ABCC_MRP_domain1"/>
    <property type="match status" value="1"/>
</dbReference>
<dbReference type="AlphaFoldDB" id="A0A8K1FE61"/>
<dbReference type="InterPro" id="IPR044746">
    <property type="entry name" value="ABCC_6TM_D1"/>
</dbReference>
<keyword evidence="5" id="KW-0547">Nucleotide-binding</keyword>
<dbReference type="Gene3D" id="1.20.1560.10">
    <property type="entry name" value="ABC transporter type 1, transmembrane domain"/>
    <property type="match status" value="2"/>
</dbReference>
<feature type="transmembrane region" description="Helical" evidence="10">
    <location>
        <begin position="833"/>
        <end position="853"/>
    </location>
</feature>
<protein>
    <submittedName>
        <fullName evidence="13">Uncharacterized protein</fullName>
    </submittedName>
</protein>
<dbReference type="Pfam" id="PF00664">
    <property type="entry name" value="ABC_membrane"/>
    <property type="match status" value="2"/>
</dbReference>
<keyword evidence="2" id="KW-0813">Transport</keyword>
<dbReference type="InterPro" id="IPR036640">
    <property type="entry name" value="ABC1_TM_sf"/>
</dbReference>
<keyword evidence="6" id="KW-0067">ATP-binding</keyword>
<dbReference type="InterPro" id="IPR017871">
    <property type="entry name" value="ABC_transporter-like_CS"/>
</dbReference>
<comment type="subcellular location">
    <subcellularLocation>
        <location evidence="1">Vacuole membrane</location>
        <topology evidence="1">Multi-pass membrane protein</topology>
    </subcellularLocation>
</comment>
<feature type="transmembrane region" description="Helical" evidence="10">
    <location>
        <begin position="922"/>
        <end position="941"/>
    </location>
</feature>
<dbReference type="GO" id="GO:0005774">
    <property type="term" value="C:vacuolar membrane"/>
    <property type="evidence" value="ECO:0007669"/>
    <property type="project" value="UniProtKB-SubCell"/>
</dbReference>
<dbReference type="FunFam" id="1.20.1560.10:FF:000006">
    <property type="entry name" value="ATP-binding cassette, sub-family C (CFTR/MRP), member 9"/>
    <property type="match status" value="1"/>
</dbReference>
<evidence type="ECO:0000256" key="2">
    <source>
        <dbReference type="ARBA" id="ARBA00022448"/>
    </source>
</evidence>
<keyword evidence="3 10" id="KW-0812">Transmembrane</keyword>
<proteinExistence type="predicted"/>
<reference evidence="13" key="1">
    <citation type="submission" date="2019-03" db="EMBL/GenBank/DDBJ databases">
        <title>Long read genome sequence of the mycoparasitic Pythium oligandrum ATCC 38472 isolated from sugarbeet rhizosphere.</title>
        <authorList>
            <person name="Gaulin E."/>
        </authorList>
    </citation>
    <scope>NUCLEOTIDE SEQUENCE</scope>
    <source>
        <strain evidence="13">ATCC 38472_TT</strain>
    </source>
</reference>
<evidence type="ECO:0000256" key="9">
    <source>
        <dbReference type="SAM" id="MobiDB-lite"/>
    </source>
</evidence>
<accession>A0A8K1FE61</accession>
<dbReference type="GO" id="GO:0140359">
    <property type="term" value="F:ABC-type transporter activity"/>
    <property type="evidence" value="ECO:0007669"/>
    <property type="project" value="InterPro"/>
</dbReference>
<evidence type="ECO:0000256" key="3">
    <source>
        <dbReference type="ARBA" id="ARBA00022692"/>
    </source>
</evidence>
<evidence type="ECO:0000313" key="13">
    <source>
        <dbReference type="EMBL" id="TMW60180.1"/>
    </source>
</evidence>
<gene>
    <name evidence="13" type="ORF">Poli38472_000222</name>
</gene>
<dbReference type="SMART" id="SM00382">
    <property type="entry name" value="AAA"/>
    <property type="match status" value="2"/>
</dbReference>
<feature type="transmembrane region" description="Helical" evidence="10">
    <location>
        <begin position="144"/>
        <end position="165"/>
    </location>
</feature>
<feature type="region of interest" description="Disordered" evidence="9">
    <location>
        <begin position="1"/>
        <end position="35"/>
    </location>
</feature>
<evidence type="ECO:0000259" key="11">
    <source>
        <dbReference type="PROSITE" id="PS50893"/>
    </source>
</evidence>
<feature type="compositionally biased region" description="Low complexity" evidence="9">
    <location>
        <begin position="20"/>
        <end position="35"/>
    </location>
</feature>
<dbReference type="PANTHER" id="PTHR24223">
    <property type="entry name" value="ATP-BINDING CASSETTE SUB-FAMILY C"/>
    <property type="match status" value="1"/>
</dbReference>
<evidence type="ECO:0000256" key="8">
    <source>
        <dbReference type="ARBA" id="ARBA00023136"/>
    </source>
</evidence>
<dbReference type="InterPro" id="IPR050173">
    <property type="entry name" value="ABC_transporter_C-like"/>
</dbReference>
<dbReference type="OrthoDB" id="122819at2759"/>
<dbReference type="CDD" id="cd18579">
    <property type="entry name" value="ABC_6TM_ABCC_D1"/>
    <property type="match status" value="1"/>
</dbReference>
<evidence type="ECO:0000256" key="10">
    <source>
        <dbReference type="SAM" id="Phobius"/>
    </source>
</evidence>
<dbReference type="InterPro" id="IPR027417">
    <property type="entry name" value="P-loop_NTPase"/>
</dbReference>
<dbReference type="GO" id="GO:0016887">
    <property type="term" value="F:ATP hydrolysis activity"/>
    <property type="evidence" value="ECO:0007669"/>
    <property type="project" value="InterPro"/>
</dbReference>